<dbReference type="GO" id="GO:0005384">
    <property type="term" value="F:manganese ion transmembrane transporter activity"/>
    <property type="evidence" value="ECO:0007669"/>
    <property type="project" value="TreeGrafter"/>
</dbReference>
<feature type="transmembrane region" description="Helical" evidence="6">
    <location>
        <begin position="230"/>
        <end position="250"/>
    </location>
</feature>
<evidence type="ECO:0000256" key="2">
    <source>
        <dbReference type="ARBA" id="ARBA00022692"/>
    </source>
</evidence>
<reference evidence="7 8" key="1">
    <citation type="submission" date="2015-06" db="EMBL/GenBank/DDBJ databases">
        <title>Talaromyces atroroseus IBT 11181 draft genome.</title>
        <authorList>
            <person name="Rasmussen K.B."/>
            <person name="Rasmussen S."/>
            <person name="Petersen B."/>
            <person name="Sicheritz-Ponten T."/>
            <person name="Mortensen U.H."/>
            <person name="Thrane U."/>
        </authorList>
    </citation>
    <scope>NUCLEOTIDE SEQUENCE [LARGE SCALE GENOMIC DNA]</scope>
    <source>
        <strain evidence="7 8">IBT 11181</strain>
    </source>
</reference>
<dbReference type="InterPro" id="IPR001046">
    <property type="entry name" value="NRAMP_fam"/>
</dbReference>
<dbReference type="PRINTS" id="PR00447">
    <property type="entry name" value="NATRESASSCMP"/>
</dbReference>
<keyword evidence="3 6" id="KW-1133">Transmembrane helix</keyword>
<comment type="caution">
    <text evidence="7">The sequence shown here is derived from an EMBL/GenBank/DDBJ whole genome shotgun (WGS) entry which is preliminary data.</text>
</comment>
<feature type="transmembrane region" description="Helical" evidence="6">
    <location>
        <begin position="495"/>
        <end position="513"/>
    </location>
</feature>
<gene>
    <name evidence="7" type="ORF">UA08_03046</name>
</gene>
<evidence type="ECO:0000256" key="4">
    <source>
        <dbReference type="ARBA" id="ARBA00023136"/>
    </source>
</evidence>
<evidence type="ECO:0000313" key="8">
    <source>
        <dbReference type="Proteomes" id="UP000214365"/>
    </source>
</evidence>
<feature type="transmembrane region" description="Helical" evidence="6">
    <location>
        <begin position="199"/>
        <end position="218"/>
    </location>
</feature>
<keyword evidence="2 6" id="KW-0812">Transmembrane</keyword>
<dbReference type="Proteomes" id="UP000214365">
    <property type="component" value="Unassembled WGS sequence"/>
</dbReference>
<dbReference type="PANTHER" id="PTHR11706:SF101">
    <property type="entry name" value="MANGANESE TRANSPORTER SMF1"/>
    <property type="match status" value="1"/>
</dbReference>
<evidence type="ECO:0000256" key="1">
    <source>
        <dbReference type="ARBA" id="ARBA00004141"/>
    </source>
</evidence>
<accession>A0A225AX03</accession>
<feature type="transmembrane region" description="Helical" evidence="6">
    <location>
        <begin position="419"/>
        <end position="443"/>
    </location>
</feature>
<proteinExistence type="predicted"/>
<protein>
    <submittedName>
        <fullName evidence="7">Manganese transporter SMF1</fullName>
    </submittedName>
</protein>
<feature type="compositionally biased region" description="Polar residues" evidence="5">
    <location>
        <begin position="45"/>
        <end position="61"/>
    </location>
</feature>
<keyword evidence="4 6" id="KW-0472">Membrane</keyword>
<feature type="transmembrane region" description="Helical" evidence="6">
    <location>
        <begin position="534"/>
        <end position="558"/>
    </location>
</feature>
<evidence type="ECO:0000256" key="6">
    <source>
        <dbReference type="SAM" id="Phobius"/>
    </source>
</evidence>
<evidence type="ECO:0000313" key="7">
    <source>
        <dbReference type="EMBL" id="OKL61858.1"/>
    </source>
</evidence>
<dbReference type="Pfam" id="PF01566">
    <property type="entry name" value="Nramp"/>
    <property type="match status" value="1"/>
</dbReference>
<dbReference type="GeneID" id="31002801"/>
<feature type="transmembrane region" description="Helical" evidence="6">
    <location>
        <begin position="464"/>
        <end position="483"/>
    </location>
</feature>
<dbReference type="AlphaFoldDB" id="A0A225AX03"/>
<evidence type="ECO:0000256" key="5">
    <source>
        <dbReference type="SAM" id="MobiDB-lite"/>
    </source>
</evidence>
<dbReference type="NCBIfam" id="NF037982">
    <property type="entry name" value="Nramp_1"/>
    <property type="match status" value="1"/>
</dbReference>
<dbReference type="PANTHER" id="PTHR11706">
    <property type="entry name" value="SOLUTE CARRIER PROTEIN FAMILY 11 MEMBER"/>
    <property type="match status" value="1"/>
</dbReference>
<feature type="compositionally biased region" description="Polar residues" evidence="5">
    <location>
        <begin position="15"/>
        <end position="27"/>
    </location>
</feature>
<feature type="region of interest" description="Disordered" evidence="5">
    <location>
        <begin position="44"/>
        <end position="72"/>
    </location>
</feature>
<feature type="transmembrane region" description="Helical" evidence="6">
    <location>
        <begin position="156"/>
        <end position="179"/>
    </location>
</feature>
<dbReference type="GO" id="GO:0015086">
    <property type="term" value="F:cadmium ion transmembrane transporter activity"/>
    <property type="evidence" value="ECO:0007669"/>
    <property type="project" value="TreeGrafter"/>
</dbReference>
<feature type="region of interest" description="Disordered" evidence="5">
    <location>
        <begin position="1"/>
        <end position="27"/>
    </location>
</feature>
<sequence>MNCPSRVDPEALPNGWNQQPNPLSLDTNADGNGIVNQRYHRASHQDTSSDMAQASSSNCCISQGGEPKQPAIAPANEGERAAEGYQDIPRCSQVLPNNTNNHFYRSKARAIARKIGDGAWKFSKFVGPGFMVAVAYIDPGNYSTDASAGAAFQFRLLFVVLLSNLIAVYLQALCVKLGSVTGLNLAENIKEHCPPWLNYLLYFFAEAAIIATDIAEVIGTAISLNMLLHIPLIAGCALSIFDVLVLLVFYQPSGSTIGLRFFEAFVALLVLAVTICFCIELSLLRDTSIGEVFRGYLPSSSLVQSDGLVQACGILGATVMPHSLYLGSGIVQPRLREYDEKHGTFPNAEDEEIKYRPSIAAIRYCLSTSITELVLILFVIALFVNSAILIVSGACLYNIDGASNASLFEVHDLLSSTLTPAAGTLFALGLLFSGIVAGIVCTIAGQIVSEGQINWTVRPWIRRLVTRSISIIPSIIIAGAVGMQGLTNALNGTQVALSVILPFTSAPLIWFTSRKSVMVVRNPLSSEEVYMQNNIFTIAIGVVIWLLIAVLNVALIVLTGLGQN</sequence>
<name>A0A225AX03_TALAT</name>
<organism evidence="7 8">
    <name type="scientific">Talaromyces atroroseus</name>
    <dbReference type="NCBI Taxonomy" id="1441469"/>
    <lineage>
        <taxon>Eukaryota</taxon>
        <taxon>Fungi</taxon>
        <taxon>Dikarya</taxon>
        <taxon>Ascomycota</taxon>
        <taxon>Pezizomycotina</taxon>
        <taxon>Eurotiomycetes</taxon>
        <taxon>Eurotiomycetidae</taxon>
        <taxon>Eurotiales</taxon>
        <taxon>Trichocomaceae</taxon>
        <taxon>Talaromyces</taxon>
        <taxon>Talaromyces sect. Trachyspermi</taxon>
    </lineage>
</organism>
<dbReference type="EMBL" id="LFMY01000003">
    <property type="protein sequence ID" value="OKL61858.1"/>
    <property type="molecule type" value="Genomic_DNA"/>
</dbReference>
<dbReference type="STRING" id="1441469.A0A225AX03"/>
<keyword evidence="8" id="KW-1185">Reference proteome</keyword>
<feature type="transmembrane region" description="Helical" evidence="6">
    <location>
        <begin position="373"/>
        <end position="399"/>
    </location>
</feature>
<evidence type="ECO:0000256" key="3">
    <source>
        <dbReference type="ARBA" id="ARBA00022989"/>
    </source>
</evidence>
<dbReference type="RefSeq" id="XP_020121979.1">
    <property type="nucleotide sequence ID" value="XM_020265155.1"/>
</dbReference>
<dbReference type="OrthoDB" id="4222512at2759"/>
<dbReference type="NCBIfam" id="TIGR01197">
    <property type="entry name" value="nramp"/>
    <property type="match status" value="1"/>
</dbReference>
<dbReference type="GO" id="GO:0005886">
    <property type="term" value="C:plasma membrane"/>
    <property type="evidence" value="ECO:0007669"/>
    <property type="project" value="TreeGrafter"/>
</dbReference>
<feature type="transmembrane region" description="Helical" evidence="6">
    <location>
        <begin position="262"/>
        <end position="284"/>
    </location>
</feature>
<dbReference type="GO" id="GO:0034755">
    <property type="term" value="P:iron ion transmembrane transport"/>
    <property type="evidence" value="ECO:0007669"/>
    <property type="project" value="TreeGrafter"/>
</dbReference>
<dbReference type="GO" id="GO:0030026">
    <property type="term" value="P:intracellular manganese ion homeostasis"/>
    <property type="evidence" value="ECO:0007669"/>
    <property type="project" value="TreeGrafter"/>
</dbReference>
<comment type="subcellular location">
    <subcellularLocation>
        <location evidence="1">Membrane</location>
        <topology evidence="1">Multi-pass membrane protein</topology>
    </subcellularLocation>
</comment>